<gene>
    <name evidence="6" type="ORF">Q2T41_09845</name>
</gene>
<dbReference type="SUPFAM" id="SSF48498">
    <property type="entry name" value="Tetracyclin repressor-like, C-terminal domain"/>
    <property type="match status" value="1"/>
</dbReference>
<feature type="DNA-binding region" description="H-T-H motif" evidence="4">
    <location>
        <begin position="45"/>
        <end position="64"/>
    </location>
</feature>
<evidence type="ECO:0000313" key="6">
    <source>
        <dbReference type="EMBL" id="MDO1512956.1"/>
    </source>
</evidence>
<dbReference type="InterPro" id="IPR011075">
    <property type="entry name" value="TetR_C"/>
</dbReference>
<evidence type="ECO:0000256" key="1">
    <source>
        <dbReference type="ARBA" id="ARBA00023015"/>
    </source>
</evidence>
<keyword evidence="2 4" id="KW-0238">DNA-binding</keyword>
<dbReference type="Pfam" id="PF00440">
    <property type="entry name" value="TetR_N"/>
    <property type="match status" value="1"/>
</dbReference>
<reference evidence="6" key="1">
    <citation type="journal article" date="2014" name="Int. J. Syst. Evol. Microbiol.">
        <title>Complete genome of a new Firmicutes species belonging to the dominant human colonic microbiota ('Ruminococcus bicirculans') reveals two chromosomes and a selective capacity to utilize plant glucans.</title>
        <authorList>
            <consortium name="NISC Comparative Sequencing Program"/>
            <person name="Wegmann U."/>
            <person name="Louis P."/>
            <person name="Goesmann A."/>
            <person name="Henrissat B."/>
            <person name="Duncan S.H."/>
            <person name="Flint H.J."/>
        </authorList>
    </citation>
    <scope>NUCLEOTIDE SEQUENCE</scope>
    <source>
        <strain evidence="6">CECT 8869</strain>
    </source>
</reference>
<dbReference type="Pfam" id="PF16925">
    <property type="entry name" value="TetR_C_13"/>
    <property type="match status" value="1"/>
</dbReference>
<keyword evidence="1" id="KW-0805">Transcription regulation</keyword>
<dbReference type="PROSITE" id="PS50977">
    <property type="entry name" value="HTH_TETR_2"/>
    <property type="match status" value="1"/>
</dbReference>
<dbReference type="PANTHER" id="PTHR47506:SF6">
    <property type="entry name" value="HTH-TYPE TRANSCRIPTIONAL REPRESSOR NEMR"/>
    <property type="match status" value="1"/>
</dbReference>
<organism evidence="6 7">
    <name type="scientific">Maribacter confluentis</name>
    <dbReference type="NCBI Taxonomy" id="1656093"/>
    <lineage>
        <taxon>Bacteria</taxon>
        <taxon>Pseudomonadati</taxon>
        <taxon>Bacteroidota</taxon>
        <taxon>Flavobacteriia</taxon>
        <taxon>Flavobacteriales</taxon>
        <taxon>Flavobacteriaceae</taxon>
        <taxon>Maribacter</taxon>
    </lineage>
</organism>
<dbReference type="InterPro" id="IPR036271">
    <property type="entry name" value="Tet_transcr_reg_TetR-rel_C_sf"/>
</dbReference>
<evidence type="ECO:0000256" key="2">
    <source>
        <dbReference type="ARBA" id="ARBA00023125"/>
    </source>
</evidence>
<proteinExistence type="predicted"/>
<dbReference type="EMBL" id="JAUKUC010000001">
    <property type="protein sequence ID" value="MDO1512956.1"/>
    <property type="molecule type" value="Genomic_DNA"/>
</dbReference>
<dbReference type="InterPro" id="IPR001647">
    <property type="entry name" value="HTH_TetR"/>
</dbReference>
<evidence type="ECO:0000313" key="7">
    <source>
        <dbReference type="Proteomes" id="UP001168579"/>
    </source>
</evidence>
<protein>
    <submittedName>
        <fullName evidence="6">TetR/AcrR family transcriptional regulator</fullName>
    </submittedName>
</protein>
<dbReference type="PANTHER" id="PTHR47506">
    <property type="entry name" value="TRANSCRIPTIONAL REGULATORY PROTEIN"/>
    <property type="match status" value="1"/>
</dbReference>
<feature type="domain" description="HTH tetR-type" evidence="5">
    <location>
        <begin position="22"/>
        <end position="82"/>
    </location>
</feature>
<keyword evidence="7" id="KW-1185">Reference proteome</keyword>
<reference evidence="6" key="2">
    <citation type="submission" date="2023-06" db="EMBL/GenBank/DDBJ databases">
        <authorList>
            <person name="Lucena T."/>
            <person name="Sun Q."/>
        </authorList>
    </citation>
    <scope>NUCLEOTIDE SEQUENCE</scope>
    <source>
        <strain evidence="6">CECT 8869</strain>
    </source>
</reference>
<dbReference type="PRINTS" id="PR00455">
    <property type="entry name" value="HTHTETR"/>
</dbReference>
<dbReference type="SUPFAM" id="SSF46689">
    <property type="entry name" value="Homeodomain-like"/>
    <property type="match status" value="1"/>
</dbReference>
<evidence type="ECO:0000259" key="5">
    <source>
        <dbReference type="PROSITE" id="PS50977"/>
    </source>
</evidence>
<sequence>MNRPYGRLDPNLHIMNKSLKRMATMHRIQVTGLQLFYSKGYYNTSVDDILKELNLSKGAFYYHFESKEDFFVQIIQNLMARKVYSTLIEPLEGHENPLNLITACFDNAMETAVHNDMDYGCILHNFIAEFNGKNDVIMQHLNEIVTVWEVNLITALQKGKFNGFLDRHVDCEAVATFLMSSYFGVRTLMVGSSPSAKKYRFMAQLRQYFKSLEPKAVTT</sequence>
<evidence type="ECO:0000256" key="3">
    <source>
        <dbReference type="ARBA" id="ARBA00023163"/>
    </source>
</evidence>
<accession>A0ABT8RS65</accession>
<dbReference type="Gene3D" id="1.10.357.10">
    <property type="entry name" value="Tetracycline Repressor, domain 2"/>
    <property type="match status" value="1"/>
</dbReference>
<name>A0ABT8RS65_9FLAO</name>
<dbReference type="Proteomes" id="UP001168579">
    <property type="component" value="Unassembled WGS sequence"/>
</dbReference>
<keyword evidence="3" id="KW-0804">Transcription</keyword>
<dbReference type="RefSeq" id="WP_304435939.1">
    <property type="nucleotide sequence ID" value="NZ_JAUKUC010000001.1"/>
</dbReference>
<evidence type="ECO:0000256" key="4">
    <source>
        <dbReference type="PROSITE-ProRule" id="PRU00335"/>
    </source>
</evidence>
<comment type="caution">
    <text evidence="6">The sequence shown here is derived from an EMBL/GenBank/DDBJ whole genome shotgun (WGS) entry which is preliminary data.</text>
</comment>
<dbReference type="InterPro" id="IPR009057">
    <property type="entry name" value="Homeodomain-like_sf"/>
</dbReference>